<dbReference type="EMBL" id="CP003969">
    <property type="protein sequence ID" value="AGP41921.1"/>
    <property type="molecule type" value="Genomic_DNA"/>
</dbReference>
<proteinExistence type="predicted"/>
<evidence type="ECO:0000313" key="2">
    <source>
        <dbReference type="Proteomes" id="UP000014803"/>
    </source>
</evidence>
<sequence length="34" mass="3564">MAPATTGLLIAIEDLIELGAPPNGEHLLGITRHE</sequence>
<name>S4YC32_SORCE</name>
<dbReference type="Proteomes" id="UP000014803">
    <property type="component" value="Chromosome"/>
</dbReference>
<dbReference type="KEGG" id="scu:SCE1572_49965"/>
<evidence type="ECO:0000313" key="1">
    <source>
        <dbReference type="EMBL" id="AGP41921.1"/>
    </source>
</evidence>
<organism evidence="1 2">
    <name type="scientific">Sorangium cellulosum So0157-2</name>
    <dbReference type="NCBI Taxonomy" id="1254432"/>
    <lineage>
        <taxon>Bacteria</taxon>
        <taxon>Pseudomonadati</taxon>
        <taxon>Myxococcota</taxon>
        <taxon>Polyangia</taxon>
        <taxon>Polyangiales</taxon>
        <taxon>Polyangiaceae</taxon>
        <taxon>Sorangium</taxon>
    </lineage>
</organism>
<gene>
    <name evidence="1" type="ORF">SCE1572_49965</name>
</gene>
<accession>S4YC32</accession>
<dbReference type="AlphaFoldDB" id="S4YC32"/>
<reference evidence="1 2" key="1">
    <citation type="journal article" date="2013" name="Sci. Rep.">
        <title>Extraordinary expansion of a Sorangium cellulosum genome from an alkaline milieu.</title>
        <authorList>
            <person name="Han K."/>
            <person name="Li Z.F."/>
            <person name="Peng R."/>
            <person name="Zhu L.P."/>
            <person name="Zhou T."/>
            <person name="Wang L.G."/>
            <person name="Li S.G."/>
            <person name="Zhang X.B."/>
            <person name="Hu W."/>
            <person name="Wu Z.H."/>
            <person name="Qin N."/>
            <person name="Li Y.Z."/>
        </authorList>
    </citation>
    <scope>NUCLEOTIDE SEQUENCE [LARGE SCALE GENOMIC DNA]</scope>
    <source>
        <strain evidence="1 2">So0157-2</strain>
    </source>
</reference>
<protein>
    <submittedName>
        <fullName evidence="1">Uncharacterized protein</fullName>
    </submittedName>
</protein>
<dbReference type="HOGENOM" id="CLU_3376081_0_0_7"/>